<accession>A0A9P6MHM6</accession>
<feature type="signal peptide" evidence="3">
    <location>
        <begin position="1"/>
        <end position="24"/>
    </location>
</feature>
<dbReference type="Proteomes" id="UP000749646">
    <property type="component" value="Unassembled WGS sequence"/>
</dbReference>
<keyword evidence="2" id="KW-1133">Transmembrane helix</keyword>
<keyword evidence="2" id="KW-0472">Membrane</keyword>
<evidence type="ECO:0000313" key="5">
    <source>
        <dbReference type="Proteomes" id="UP000749646"/>
    </source>
</evidence>
<protein>
    <submittedName>
        <fullName evidence="4">Uncharacterized protein</fullName>
    </submittedName>
</protein>
<keyword evidence="2" id="KW-0812">Transmembrane</keyword>
<feature type="region of interest" description="Disordered" evidence="1">
    <location>
        <begin position="135"/>
        <end position="169"/>
    </location>
</feature>
<feature type="chain" id="PRO_5040511921" evidence="3">
    <location>
        <begin position="25"/>
        <end position="228"/>
    </location>
</feature>
<feature type="transmembrane region" description="Helical" evidence="2">
    <location>
        <begin position="208"/>
        <end position="227"/>
    </location>
</feature>
<evidence type="ECO:0000313" key="4">
    <source>
        <dbReference type="EMBL" id="KAG0001075.1"/>
    </source>
</evidence>
<evidence type="ECO:0000256" key="2">
    <source>
        <dbReference type="SAM" id="Phobius"/>
    </source>
</evidence>
<evidence type="ECO:0000256" key="3">
    <source>
        <dbReference type="SAM" id="SignalP"/>
    </source>
</evidence>
<dbReference type="AlphaFoldDB" id="A0A9P6MHM6"/>
<feature type="compositionally biased region" description="Pro residues" evidence="1">
    <location>
        <begin position="152"/>
        <end position="168"/>
    </location>
</feature>
<feature type="compositionally biased region" description="Polar residues" evidence="1">
    <location>
        <begin position="135"/>
        <end position="150"/>
    </location>
</feature>
<dbReference type="OrthoDB" id="2440113at2759"/>
<reference evidence="4" key="1">
    <citation type="journal article" date="2020" name="Fungal Divers.">
        <title>Resolving the Mortierellaceae phylogeny through synthesis of multi-gene phylogenetics and phylogenomics.</title>
        <authorList>
            <person name="Vandepol N."/>
            <person name="Liber J."/>
            <person name="Desiro A."/>
            <person name="Na H."/>
            <person name="Kennedy M."/>
            <person name="Barry K."/>
            <person name="Grigoriev I.V."/>
            <person name="Miller A.N."/>
            <person name="O'Donnell K."/>
            <person name="Stajich J.E."/>
            <person name="Bonito G."/>
        </authorList>
    </citation>
    <scope>NUCLEOTIDE SEQUENCE</scope>
    <source>
        <strain evidence="4">MES-2147</strain>
    </source>
</reference>
<name>A0A9P6MHM6_9FUNG</name>
<organism evidence="4 5">
    <name type="scientific">Modicella reniformis</name>
    <dbReference type="NCBI Taxonomy" id="1440133"/>
    <lineage>
        <taxon>Eukaryota</taxon>
        <taxon>Fungi</taxon>
        <taxon>Fungi incertae sedis</taxon>
        <taxon>Mucoromycota</taxon>
        <taxon>Mortierellomycotina</taxon>
        <taxon>Mortierellomycetes</taxon>
        <taxon>Mortierellales</taxon>
        <taxon>Mortierellaceae</taxon>
        <taxon>Modicella</taxon>
    </lineage>
</organism>
<dbReference type="EMBL" id="JAAAHW010000566">
    <property type="protein sequence ID" value="KAG0001075.1"/>
    <property type="molecule type" value="Genomic_DNA"/>
</dbReference>
<keyword evidence="3" id="KW-0732">Signal</keyword>
<sequence>MKIALKTLLLLGLTGLQYLSCAQAQSTSSPTRIVQTPAVPTFSNTPGLLVTSTYDGMTVYQDSVVSIIASLADQQPISTINISVAKEDGSANTTIVNVSSGAIVKSTQLWNVATTQYPVGIYILNMIITPNTTVGNPQSQGPAPAATTSTGIPPPAGSPDPIPIPGPPSTGKGPSVYYWQATVHVAAPRTVPNSASGLKHETLNTRGLGMATLLVTAGVAIFGSLLVL</sequence>
<gene>
    <name evidence="4" type="ORF">BGZ65_003822</name>
</gene>
<proteinExistence type="predicted"/>
<comment type="caution">
    <text evidence="4">The sequence shown here is derived from an EMBL/GenBank/DDBJ whole genome shotgun (WGS) entry which is preliminary data.</text>
</comment>
<keyword evidence="5" id="KW-1185">Reference proteome</keyword>
<evidence type="ECO:0000256" key="1">
    <source>
        <dbReference type="SAM" id="MobiDB-lite"/>
    </source>
</evidence>